<reference evidence="25" key="2">
    <citation type="submission" date="2012-12" db="EMBL/GenBank/DDBJ databases">
        <authorList>
            <person name="Gao Y.W."/>
            <person name="Fan S.T."/>
            <person name="Sun H.T."/>
            <person name="Wang Z."/>
            <person name="Gao X.L."/>
            <person name="Li Y.G."/>
            <person name="Wang T.C."/>
            <person name="Zhang K."/>
            <person name="Xu W.W."/>
            <person name="Yu Z.J."/>
            <person name="Xia X.Z."/>
        </authorList>
    </citation>
    <scope>NUCLEOTIDE SEQUENCE</scope>
    <source>
        <strain evidence="25">FR3</strain>
    </source>
</reference>
<dbReference type="GO" id="GO:0047617">
    <property type="term" value="F:fatty acyl-CoA hydrolase activity"/>
    <property type="evidence" value="ECO:0007669"/>
    <property type="project" value="InterPro"/>
</dbReference>
<dbReference type="PANTHER" id="PTHR21660:SF1">
    <property type="entry name" value="ACYL-COENZYME A THIOESTERASE 13"/>
    <property type="match status" value="1"/>
</dbReference>
<dbReference type="GO" id="GO:0005829">
    <property type="term" value="C:cytosol"/>
    <property type="evidence" value="ECO:0007669"/>
    <property type="project" value="UniProtKB-SubCell"/>
</dbReference>
<evidence type="ECO:0000256" key="1">
    <source>
        <dbReference type="ARBA" id="ARBA00004123"/>
    </source>
</evidence>
<evidence type="ECO:0000256" key="10">
    <source>
        <dbReference type="ARBA" id="ARBA00023128"/>
    </source>
</evidence>
<dbReference type="InterPro" id="IPR029069">
    <property type="entry name" value="HotDog_dom_sf"/>
</dbReference>
<dbReference type="NCBIfam" id="TIGR00369">
    <property type="entry name" value="unchar_dom_1"/>
    <property type="match status" value="1"/>
</dbReference>
<dbReference type="OrthoDB" id="46529at2759"/>
<keyword evidence="11" id="KW-0206">Cytoskeleton</keyword>
<evidence type="ECO:0000313" key="26">
    <source>
        <dbReference type="EMBL" id="VIO94598.1"/>
    </source>
</evidence>
<evidence type="ECO:0000256" key="2">
    <source>
        <dbReference type="ARBA" id="ARBA00004173"/>
    </source>
</evidence>
<reference evidence="28" key="4">
    <citation type="submission" date="2019-12" db="UniProtKB">
        <authorList>
            <consortium name="WormBaseParasite"/>
        </authorList>
    </citation>
    <scope>IDENTIFICATION</scope>
</reference>
<keyword evidence="27" id="KW-1185">Reference proteome</keyword>
<dbReference type="GeneID" id="6104215"/>
<evidence type="ECO:0000256" key="12">
    <source>
        <dbReference type="ARBA" id="ARBA00023242"/>
    </source>
</evidence>
<dbReference type="GO" id="GO:0005819">
    <property type="term" value="C:spindle"/>
    <property type="evidence" value="ECO:0007669"/>
    <property type="project" value="UniProtKB-SubCell"/>
</dbReference>
<dbReference type="GO" id="GO:0005739">
    <property type="term" value="C:mitochondrion"/>
    <property type="evidence" value="ECO:0007669"/>
    <property type="project" value="UniProtKB-SubCell"/>
</dbReference>
<comment type="catalytic activity">
    <reaction evidence="14">
        <text>decanoyl-CoA + H2O = decanoate + CoA + H(+)</text>
        <dbReference type="Rhea" id="RHEA:40059"/>
        <dbReference type="ChEBI" id="CHEBI:15377"/>
        <dbReference type="ChEBI" id="CHEBI:15378"/>
        <dbReference type="ChEBI" id="CHEBI:27689"/>
        <dbReference type="ChEBI" id="CHEBI:57287"/>
        <dbReference type="ChEBI" id="CHEBI:61430"/>
    </reaction>
    <physiologicalReaction direction="left-to-right" evidence="14">
        <dbReference type="Rhea" id="RHEA:40060"/>
    </physiologicalReaction>
</comment>
<evidence type="ECO:0000256" key="14">
    <source>
        <dbReference type="ARBA" id="ARBA00047969"/>
    </source>
</evidence>
<dbReference type="STRING" id="6279.A0A0J9XU69"/>
<dbReference type="InterPro" id="IPR039298">
    <property type="entry name" value="ACOT13"/>
</dbReference>
<dbReference type="Pfam" id="PF03061">
    <property type="entry name" value="4HBT"/>
    <property type="match status" value="1"/>
</dbReference>
<reference evidence="26" key="3">
    <citation type="submission" date="2019-04" db="EMBL/GenBank/DDBJ databases">
        <authorList>
            <person name="Howe K."/>
            <person name="Paulini M."/>
            <person name="Williams G."/>
        </authorList>
    </citation>
    <scope>NUCLEOTIDE SEQUENCE [LARGE SCALE GENOMIC DNA]</scope>
    <source>
        <strain evidence="26">FR3</strain>
    </source>
</reference>
<evidence type="ECO:0000256" key="6">
    <source>
        <dbReference type="ARBA" id="ARBA00022490"/>
    </source>
</evidence>
<dbReference type="CTD" id="6104215"/>
<evidence type="ECO:0000256" key="22">
    <source>
        <dbReference type="ARBA" id="ARBA00081533"/>
    </source>
</evidence>
<dbReference type="InterPro" id="IPR006683">
    <property type="entry name" value="Thioestr_dom"/>
</dbReference>
<evidence type="ECO:0000256" key="4">
    <source>
        <dbReference type="ARBA" id="ARBA00004514"/>
    </source>
</evidence>
<comment type="catalytic activity">
    <reaction evidence="15">
        <text>dodecanoyl-CoA + H2O = dodecanoate + CoA + H(+)</text>
        <dbReference type="Rhea" id="RHEA:30135"/>
        <dbReference type="ChEBI" id="CHEBI:15377"/>
        <dbReference type="ChEBI" id="CHEBI:15378"/>
        <dbReference type="ChEBI" id="CHEBI:18262"/>
        <dbReference type="ChEBI" id="CHEBI:57287"/>
        <dbReference type="ChEBI" id="CHEBI:57375"/>
    </reaction>
    <physiologicalReaction direction="left-to-right" evidence="15">
        <dbReference type="Rhea" id="RHEA:30136"/>
    </physiologicalReaction>
</comment>
<evidence type="ECO:0000256" key="20">
    <source>
        <dbReference type="ARBA" id="ARBA00067273"/>
    </source>
</evidence>
<comment type="catalytic activity">
    <reaction evidence="13">
        <text>octanoyl-CoA + H2O = octanoate + CoA + H(+)</text>
        <dbReference type="Rhea" id="RHEA:30143"/>
        <dbReference type="ChEBI" id="CHEBI:15377"/>
        <dbReference type="ChEBI" id="CHEBI:15378"/>
        <dbReference type="ChEBI" id="CHEBI:25646"/>
        <dbReference type="ChEBI" id="CHEBI:57287"/>
        <dbReference type="ChEBI" id="CHEBI:57386"/>
    </reaction>
    <physiologicalReaction direction="left-to-right" evidence="13">
        <dbReference type="Rhea" id="RHEA:30144"/>
    </physiologicalReaction>
</comment>
<dbReference type="CDD" id="cd03443">
    <property type="entry name" value="PaaI_thioesterase"/>
    <property type="match status" value="1"/>
</dbReference>
<evidence type="ECO:0000313" key="25">
    <source>
        <dbReference type="EMBL" id="CDP95490.1"/>
    </source>
</evidence>
<feature type="domain" description="Thioesterase" evidence="24">
    <location>
        <begin position="55"/>
        <end position="126"/>
    </location>
</feature>
<dbReference type="Gene3D" id="3.10.129.10">
    <property type="entry name" value="Hotdog Thioesterase"/>
    <property type="match status" value="1"/>
</dbReference>
<keyword evidence="7" id="KW-0378">Hydrolase</keyword>
<evidence type="ECO:0000256" key="21">
    <source>
        <dbReference type="ARBA" id="ARBA00075657"/>
    </source>
</evidence>
<dbReference type="SUPFAM" id="SSF54637">
    <property type="entry name" value="Thioesterase/thiol ester dehydrase-isomerase"/>
    <property type="match status" value="1"/>
</dbReference>
<evidence type="ECO:0000256" key="19">
    <source>
        <dbReference type="ARBA" id="ARBA00064709"/>
    </source>
</evidence>
<evidence type="ECO:0000256" key="3">
    <source>
        <dbReference type="ARBA" id="ARBA00004186"/>
    </source>
</evidence>
<evidence type="ECO:0000256" key="9">
    <source>
        <dbReference type="ARBA" id="ARBA00023098"/>
    </source>
</evidence>
<dbReference type="PANTHER" id="PTHR21660">
    <property type="entry name" value="THIOESTERASE SUPERFAMILY MEMBER-RELATED"/>
    <property type="match status" value="1"/>
</dbReference>
<evidence type="ECO:0000313" key="28">
    <source>
        <dbReference type="WBParaSite" id="Bm9797a.1"/>
    </source>
</evidence>
<name>A0A0J9XU69_BRUMA</name>
<comment type="catalytic activity">
    <reaction evidence="17">
        <text>a fatty acyl-CoA + H2O = a fatty acid + CoA + H(+)</text>
        <dbReference type="Rhea" id="RHEA:16781"/>
        <dbReference type="ChEBI" id="CHEBI:15377"/>
        <dbReference type="ChEBI" id="CHEBI:15378"/>
        <dbReference type="ChEBI" id="CHEBI:28868"/>
        <dbReference type="ChEBI" id="CHEBI:57287"/>
        <dbReference type="ChEBI" id="CHEBI:77636"/>
    </reaction>
    <physiologicalReaction direction="left-to-right" evidence="17">
        <dbReference type="Rhea" id="RHEA:16782"/>
    </physiologicalReaction>
</comment>
<accession>A0A4E9FFV5</accession>
<evidence type="ECO:0000256" key="18">
    <source>
        <dbReference type="ARBA" id="ARBA00058205"/>
    </source>
</evidence>
<evidence type="ECO:0000256" key="11">
    <source>
        <dbReference type="ARBA" id="ARBA00023212"/>
    </source>
</evidence>
<dbReference type="OMA" id="TIHGGFT"/>
<keyword evidence="9" id="KW-0443">Lipid metabolism</keyword>
<evidence type="ECO:0000256" key="17">
    <source>
        <dbReference type="ARBA" id="ARBA00052976"/>
    </source>
</evidence>
<dbReference type="InterPro" id="IPR003736">
    <property type="entry name" value="PAAI_dom"/>
</dbReference>
<gene>
    <name evidence="25 26 28" type="ORF">Bm9797</name>
    <name evidence="26" type="ORF">BM_BM9797</name>
    <name evidence="25" type="ORF">BM_Bm9797</name>
</gene>
<dbReference type="AlphaFoldDB" id="A0A0J9XU69"/>
<evidence type="ECO:0000256" key="7">
    <source>
        <dbReference type="ARBA" id="ARBA00022801"/>
    </source>
</evidence>
<sequence>MANKSLIYLKKMFRDFEGTKDFAYCVRNCVINKATEDGHVEIELKVADEHLNPSGTIHGGFTATLVNIVSTAAVLASGRPTGGRSVDLSISYQSVAKPGETIIAESTVRKTTRNLAFINTKVYRKIDNMSIATGQDTKTFLPVE</sequence>
<organism evidence="25">
    <name type="scientific">Brugia malayi</name>
    <name type="common">Filarial nematode worm</name>
    <dbReference type="NCBI Taxonomy" id="6279"/>
    <lineage>
        <taxon>Eukaryota</taxon>
        <taxon>Metazoa</taxon>
        <taxon>Ecdysozoa</taxon>
        <taxon>Nematoda</taxon>
        <taxon>Chromadorea</taxon>
        <taxon>Rhabditida</taxon>
        <taxon>Spirurina</taxon>
        <taxon>Spiruromorpha</taxon>
        <taxon>Filarioidea</taxon>
        <taxon>Onchocercidae</taxon>
        <taxon>Brugia</taxon>
    </lineage>
</organism>
<comment type="function">
    <text evidence="18">Catalyzes the hydrolysis of acyl-CoAs into free fatty acids and coenzyme A (CoASH), regulating their respective intracellular levels. Has acyl-CoA thioesterase activity towards medium (C12) and long-chain (C18) fatty acyl-CoA substrates. Can also hydrolyze 3-hydroxyphenylacetyl-CoA and 3,4-dihydroxyphenylacetyl-CoA (in vitro). May play a role in controlling adaptive thermogenesis.</text>
</comment>
<keyword evidence="10" id="KW-0496">Mitochondrion</keyword>
<dbReference type="EMBL" id="CAAKNF010000193">
    <property type="protein sequence ID" value="VIO94598.1"/>
    <property type="molecule type" value="Genomic_DNA"/>
</dbReference>
<comment type="subunit">
    <text evidence="19">Homotetramer. Interacts with PCTP.</text>
</comment>
<reference evidence="25 27" key="1">
    <citation type="journal article" date="2007" name="Science">
        <title>Draft genome of the filarial nematode parasite Brugia malayi.</title>
        <authorList>
            <person name="Ghedin E."/>
            <person name="Wang S."/>
            <person name="Spiro D."/>
            <person name="Caler E."/>
            <person name="Zhao Q."/>
            <person name="Crabtree J."/>
            <person name="Allen J.E."/>
            <person name="Delcher A.L."/>
            <person name="Guiliano D.B."/>
            <person name="Miranda-Saavedra D."/>
            <person name="Angiuoli S.V."/>
            <person name="Creasy T."/>
            <person name="Amedeo P."/>
            <person name="Haas B."/>
            <person name="El-Sayed N.M."/>
            <person name="Wortman J.R."/>
            <person name="Feldblyum T."/>
            <person name="Tallon L."/>
            <person name="Schatz M."/>
            <person name="Shumway M."/>
            <person name="Koo H."/>
            <person name="Salzberg S.L."/>
            <person name="Schobel S."/>
            <person name="Pertea M."/>
            <person name="Pop M."/>
            <person name="White O."/>
            <person name="Barton G.J."/>
            <person name="Carlow C.K."/>
            <person name="Crawford M.J."/>
            <person name="Daub J."/>
            <person name="Dimmic M.W."/>
            <person name="Estes C.F."/>
            <person name="Foster J.M."/>
            <person name="Ganatra M."/>
            <person name="Gregory W.F."/>
            <person name="Johnson N.M."/>
            <person name="Jin J."/>
            <person name="Komuniecki R."/>
            <person name="Korf I."/>
            <person name="Kumar S."/>
            <person name="Laney S."/>
            <person name="Li B.W."/>
            <person name="Li W."/>
            <person name="Lindblom T.H."/>
            <person name="Lustigman S."/>
            <person name="Ma D."/>
            <person name="Maina C.V."/>
            <person name="Martin D.M."/>
            <person name="McCarter J.P."/>
            <person name="McReynolds L."/>
            <person name="Mitreva M."/>
            <person name="Nutman T.B."/>
            <person name="Parkinson J."/>
            <person name="Peregrin-Alvarez J.M."/>
            <person name="Poole C."/>
            <person name="Ren Q."/>
            <person name="Saunders L."/>
            <person name="Sluder A.E."/>
            <person name="Smith K."/>
            <person name="Stanke M."/>
            <person name="Unnasch T.R."/>
            <person name="Ware J."/>
            <person name="Wei A.D."/>
            <person name="Weil G."/>
            <person name="Williams D.J."/>
            <person name="Zhang Y."/>
            <person name="Williams S.A."/>
            <person name="Fraser-Liggett C."/>
            <person name="Slatko B."/>
            <person name="Blaxter M.L."/>
            <person name="Scott A.L."/>
        </authorList>
    </citation>
    <scope>NUCLEOTIDE SEQUENCE</scope>
    <source>
        <strain evidence="25 27">FR3</strain>
    </source>
</reference>
<dbReference type="EMBL" id="LN856944">
    <property type="protein sequence ID" value="CDP95490.1"/>
    <property type="molecule type" value="Genomic_DNA"/>
</dbReference>
<accession>A0A0J9XU69</accession>
<evidence type="ECO:0000256" key="23">
    <source>
        <dbReference type="ARBA" id="ARBA00083956"/>
    </source>
</evidence>
<comment type="similarity">
    <text evidence="5">Belongs to the thioesterase PaaI family.</text>
</comment>
<keyword evidence="6" id="KW-0963">Cytoplasm</keyword>
<evidence type="ECO:0000256" key="8">
    <source>
        <dbReference type="ARBA" id="ARBA00022990"/>
    </source>
</evidence>
<evidence type="ECO:0000256" key="5">
    <source>
        <dbReference type="ARBA" id="ARBA00008324"/>
    </source>
</evidence>
<keyword evidence="8" id="KW-0007">Acetylation</keyword>
<dbReference type="KEGG" id="bmy:BM_BM9797"/>
<protein>
    <recommendedName>
        <fullName evidence="20">Acyl-coenzyme A thioesterase 13</fullName>
    </recommendedName>
    <alternativeName>
        <fullName evidence="22">Hotdog-fold thioesterase superfamily member 2</fullName>
    </alternativeName>
    <alternativeName>
        <fullName evidence="21">Palmitoyl-CoA hydrolase</fullName>
    </alternativeName>
    <alternativeName>
        <fullName evidence="23">Thioesterase superfamily member 2</fullName>
    </alternativeName>
</protein>
<dbReference type="GO" id="GO:0006629">
    <property type="term" value="P:lipid metabolic process"/>
    <property type="evidence" value="ECO:0007669"/>
    <property type="project" value="UniProtKB-KW"/>
</dbReference>
<proteinExistence type="inferred from homology"/>
<dbReference type="GO" id="GO:0005634">
    <property type="term" value="C:nucleus"/>
    <property type="evidence" value="ECO:0007669"/>
    <property type="project" value="UniProtKB-SubCell"/>
</dbReference>
<dbReference type="RefSeq" id="XP_001900791.1">
    <property type="nucleotide sequence ID" value="XM_001900756.2"/>
</dbReference>
<evidence type="ECO:0000256" key="16">
    <source>
        <dbReference type="ARBA" id="ARBA00050199"/>
    </source>
</evidence>
<dbReference type="Proteomes" id="UP000006672">
    <property type="component" value="Unassembled WGS sequence"/>
</dbReference>
<evidence type="ECO:0000256" key="13">
    <source>
        <dbReference type="ARBA" id="ARBA00047588"/>
    </source>
</evidence>
<evidence type="ECO:0000313" key="27">
    <source>
        <dbReference type="Proteomes" id="UP000006672"/>
    </source>
</evidence>
<dbReference type="WBParaSite" id="Bm9797a.1">
    <property type="protein sequence ID" value="Bm9797a.1"/>
    <property type="gene ID" value="WBGene00230058"/>
</dbReference>
<keyword evidence="12" id="KW-0539">Nucleus</keyword>
<evidence type="ECO:0000259" key="24">
    <source>
        <dbReference type="Pfam" id="PF03061"/>
    </source>
</evidence>
<evidence type="ECO:0000256" key="15">
    <source>
        <dbReference type="ARBA" id="ARBA00048074"/>
    </source>
</evidence>
<comment type="catalytic activity">
    <reaction evidence="16">
        <text>hexanoyl-CoA + H2O = hexanoate + CoA + H(+)</text>
        <dbReference type="Rhea" id="RHEA:40115"/>
        <dbReference type="ChEBI" id="CHEBI:15377"/>
        <dbReference type="ChEBI" id="CHEBI:15378"/>
        <dbReference type="ChEBI" id="CHEBI:17120"/>
        <dbReference type="ChEBI" id="CHEBI:57287"/>
        <dbReference type="ChEBI" id="CHEBI:62620"/>
    </reaction>
    <physiologicalReaction direction="left-to-right" evidence="16">
        <dbReference type="Rhea" id="RHEA:40116"/>
    </physiologicalReaction>
</comment>
<dbReference type="FunFam" id="3.10.129.10:FF:000021">
    <property type="entry name" value="Acyl-coenzyme A thioesterase 13"/>
    <property type="match status" value="1"/>
</dbReference>
<comment type="subcellular location">
    <subcellularLocation>
        <location evidence="3">Cytoplasm</location>
        <location evidence="3">Cytoskeleton</location>
        <location evidence="3">Spindle</location>
    </subcellularLocation>
    <subcellularLocation>
        <location evidence="4">Cytoplasm</location>
        <location evidence="4">Cytosol</location>
    </subcellularLocation>
    <subcellularLocation>
        <location evidence="2">Mitochondrion</location>
    </subcellularLocation>
    <subcellularLocation>
        <location evidence="1">Nucleus</location>
    </subcellularLocation>
</comment>